<dbReference type="RefSeq" id="WP_083084287.1">
    <property type="nucleotide sequence ID" value="NZ_AP022583.1"/>
</dbReference>
<sequence length="104" mass="11121">MYVNTGLLHSGADDSHRAGQHADNGANHLAGTSPVSGMFGNFDAAHTFCDAVTRAHTDLTARLRAHKEALTDVDGRARTAAADFSEMEKHNAATWRAVRCSSEI</sequence>
<dbReference type="InterPro" id="IPR022534">
    <property type="entry name" value="DUF2563"/>
</dbReference>
<dbReference type="Pfam" id="PF10817">
    <property type="entry name" value="DUF2563"/>
    <property type="match status" value="1"/>
</dbReference>
<dbReference type="EMBL" id="MVIC01000001">
    <property type="protein sequence ID" value="ORB18724.1"/>
    <property type="molecule type" value="Genomic_DNA"/>
</dbReference>
<dbReference type="KEGG" id="mnv:MNVI_01930"/>
<name>A0A7I7P7T2_9MYCO</name>
<evidence type="ECO:0000313" key="1">
    <source>
        <dbReference type="EMBL" id="BBY04875.1"/>
    </source>
</evidence>
<proteinExistence type="predicted"/>
<reference evidence="2 3" key="1">
    <citation type="submission" date="2017-02" db="EMBL/GenBank/DDBJ databases">
        <title>The new phylogeny of genus Mycobacterium.</title>
        <authorList>
            <person name="Tortoli E."/>
            <person name="Trovato A."/>
            <person name="Cirillo D.M."/>
        </authorList>
    </citation>
    <scope>NUCLEOTIDE SEQUENCE [LARGE SCALE GENOMIC DNA]</scope>
    <source>
        <strain evidence="2 3">DSM 45145</strain>
    </source>
</reference>
<dbReference type="OrthoDB" id="4750359at2"/>
<evidence type="ECO:0008006" key="5">
    <source>
        <dbReference type="Google" id="ProtNLM"/>
    </source>
</evidence>
<reference evidence="1 4" key="2">
    <citation type="journal article" date="2019" name="Emerg. Microbes Infect.">
        <title>Comprehensive subspecies identification of 175 nontuberculous mycobacteria species based on 7547 genomic profiles.</title>
        <authorList>
            <person name="Matsumoto Y."/>
            <person name="Kinjo T."/>
            <person name="Motooka D."/>
            <person name="Nabeya D."/>
            <person name="Jung N."/>
            <person name="Uechi K."/>
            <person name="Horii T."/>
            <person name="Iida T."/>
            <person name="Fujita J."/>
            <person name="Nakamura S."/>
        </authorList>
    </citation>
    <scope>NUCLEOTIDE SEQUENCE [LARGE SCALE GENOMIC DNA]</scope>
    <source>
        <strain evidence="1 4">JCM 16367</strain>
    </source>
</reference>
<evidence type="ECO:0000313" key="3">
    <source>
        <dbReference type="Proteomes" id="UP000192374"/>
    </source>
</evidence>
<keyword evidence="3" id="KW-1185">Reference proteome</keyword>
<accession>A0A7I7P7T2</accession>
<evidence type="ECO:0000313" key="2">
    <source>
        <dbReference type="EMBL" id="ORB18724.1"/>
    </source>
</evidence>
<protein>
    <recommendedName>
        <fullName evidence="5">ESX-1 secretion-associated protein</fullName>
    </recommendedName>
</protein>
<dbReference type="Proteomes" id="UP000466894">
    <property type="component" value="Chromosome"/>
</dbReference>
<evidence type="ECO:0000313" key="4">
    <source>
        <dbReference type="Proteomes" id="UP000466894"/>
    </source>
</evidence>
<organism evidence="1 4">
    <name type="scientific">Mycobacterium noviomagense</name>
    <dbReference type="NCBI Taxonomy" id="459858"/>
    <lineage>
        <taxon>Bacteria</taxon>
        <taxon>Bacillati</taxon>
        <taxon>Actinomycetota</taxon>
        <taxon>Actinomycetes</taxon>
        <taxon>Mycobacteriales</taxon>
        <taxon>Mycobacteriaceae</taxon>
        <taxon>Mycobacterium</taxon>
    </lineage>
</organism>
<gene>
    <name evidence="2" type="ORF">BST37_00740</name>
    <name evidence="1" type="ORF">MNVI_01930</name>
</gene>
<reference evidence="1" key="3">
    <citation type="submission" date="2020-02" db="EMBL/GenBank/DDBJ databases">
        <authorList>
            <person name="Matsumoto Y."/>
            <person name="Motooka D."/>
            <person name="Nakamura S."/>
        </authorList>
    </citation>
    <scope>NUCLEOTIDE SEQUENCE</scope>
    <source>
        <strain evidence="1">JCM 16367</strain>
    </source>
</reference>
<dbReference type="Proteomes" id="UP000192374">
    <property type="component" value="Unassembled WGS sequence"/>
</dbReference>
<dbReference type="EMBL" id="AP022583">
    <property type="protein sequence ID" value="BBY04875.1"/>
    <property type="molecule type" value="Genomic_DNA"/>
</dbReference>
<dbReference type="AlphaFoldDB" id="A0A7I7P7T2"/>